<dbReference type="KEGG" id="xla:495217"/>
<protein>
    <submittedName>
        <fullName evidence="8">GRIP and coiled-coil domain-containing protein 2</fullName>
    </submittedName>
</protein>
<feature type="region of interest" description="Disordered" evidence="6">
    <location>
        <begin position="1"/>
        <end position="22"/>
    </location>
</feature>
<feature type="coiled-coil region" evidence="5">
    <location>
        <begin position="444"/>
        <end position="559"/>
    </location>
</feature>
<dbReference type="FunFam" id="1.10.220.60:FF:000003">
    <property type="entry name" value="GRIP and coiled-coil domain-containing protein 2"/>
    <property type="match status" value="1"/>
</dbReference>
<proteinExistence type="predicted"/>
<reference evidence="8" key="2">
    <citation type="submission" date="2025-08" db="UniProtKB">
        <authorList>
            <consortium name="RefSeq"/>
        </authorList>
    </citation>
    <scope>IDENTIFICATION</scope>
    <source>
        <strain evidence="8">J_2021</strain>
        <tissue evidence="8">Erythrocytes</tissue>
    </source>
</reference>
<dbReference type="Gene3D" id="1.20.5.110">
    <property type="match status" value="1"/>
</dbReference>
<organism evidence="7 8">
    <name type="scientific">Xenopus laevis</name>
    <name type="common">African clawed frog</name>
    <dbReference type="NCBI Taxonomy" id="8355"/>
    <lineage>
        <taxon>Eukaryota</taxon>
        <taxon>Metazoa</taxon>
        <taxon>Chordata</taxon>
        <taxon>Craniata</taxon>
        <taxon>Vertebrata</taxon>
        <taxon>Euteleostomi</taxon>
        <taxon>Amphibia</taxon>
        <taxon>Batrachia</taxon>
        <taxon>Anura</taxon>
        <taxon>Pipoidea</taxon>
        <taxon>Pipidae</taxon>
        <taxon>Xenopodinae</taxon>
        <taxon>Xenopus</taxon>
        <taxon>Xenopus</taxon>
    </lineage>
</organism>
<accession>A0A1L8H8N7</accession>
<dbReference type="PANTHER" id="PTHR18902:SF25">
    <property type="entry name" value="GRIP AND COILED-COIL DOMAIN-CONTAINING PROTEIN 2"/>
    <property type="match status" value="1"/>
</dbReference>
<dbReference type="RefSeq" id="XP_018105239.1">
    <property type="nucleotide sequence ID" value="XM_018249750.2"/>
</dbReference>
<evidence type="ECO:0000256" key="3">
    <source>
        <dbReference type="ARBA" id="ARBA00022553"/>
    </source>
</evidence>
<dbReference type="GO" id="GO:0005794">
    <property type="term" value="C:Golgi apparatus"/>
    <property type="evidence" value="ECO:0000318"/>
    <property type="project" value="GO_Central"/>
</dbReference>
<dbReference type="Xenbase" id="XB-GENE-6079187">
    <property type="gene designation" value="gcc2.S"/>
</dbReference>
<keyword evidence="7" id="KW-1185">Reference proteome</keyword>
<evidence type="ECO:0000313" key="7">
    <source>
        <dbReference type="Proteomes" id="UP000186698"/>
    </source>
</evidence>
<name>A0A1L8H8N7_XENLA</name>
<feature type="coiled-coil region" evidence="5">
    <location>
        <begin position="977"/>
        <end position="1078"/>
    </location>
</feature>
<dbReference type="InterPro" id="IPR051841">
    <property type="entry name" value="MT-Golgi_org_protein"/>
</dbReference>
<comment type="subcellular location">
    <subcellularLocation>
        <location evidence="1">Cytoplasm</location>
    </subcellularLocation>
</comment>
<dbReference type="AGR" id="Xenbase:XB-GENE-6079187"/>
<evidence type="ECO:0000256" key="6">
    <source>
        <dbReference type="SAM" id="MobiDB-lite"/>
    </source>
</evidence>
<feature type="coiled-coil region" evidence="5">
    <location>
        <begin position="1119"/>
        <end position="1499"/>
    </location>
</feature>
<reference evidence="7" key="1">
    <citation type="submission" date="2024-06" db="UniProtKB">
        <authorList>
            <consortium name="RefSeq"/>
        </authorList>
    </citation>
    <scope>NUCLEOTIDE SEQUENCE [LARGE SCALE GENOMIC DNA]</scope>
    <source>
        <strain evidence="7">J_2021</strain>
    </source>
</reference>
<dbReference type="Gene3D" id="1.10.220.60">
    <property type="entry name" value="GRIP domain"/>
    <property type="match status" value="1"/>
</dbReference>
<feature type="coiled-coil region" evidence="5">
    <location>
        <begin position="1631"/>
        <end position="1658"/>
    </location>
</feature>
<sequence>MEDTGQDGVSSPATPGQAKSKLDTLPKEELIKFAKKQIMLIQKLKTKCSDLEKEIEGHKSKPTTEGVDDVVQALTDRLDSVLLEKAETQQQLVMLKKEYAKIKVEAEDSARKASELQSHYEQSNGCLSERIEKMQDEINQNQTKHKEEVDALKRELKEAYDKLDHRCNQEGEITKLKVDVEQIHSSYEEQISKLQKTLDAVIGERNQEISKLKDSQLLVYEQHQHEIQNLNEQLLKVTNAHQSDVLDLKSQLESSTVEYVKQKELLNQYREKENMLLEEMERNNKNHALEVKHLKEKIEGKSTVPEAQTVVPEVMEDKVLLLENLLTDLESQQSILQEELAYTNNVKEKLETELKNLKSEYFHEREELEFKINELQLAIEEYNGLIEKLKCELQVAKKDFEKSEKQYSEAIQAMKQQHLQEINDLKHSIASQSDNEKSSFAHDMQLLREQNDNLHQEKSEAVRSYENLRETLVSLQEELGESAGKISREFEAMKQQQAIDVNELQQKLRAAYKDKNDLLETVNRLQAEVDLLLGKQAECEELQLQITNLHQKNEEVVATLHRQDEMLKDMEIQMGQTTIQNEEVFSTIKSSTEQISKLQEMCKTEQSKALSLQKETDGQANLICELTQKNDQLTEKLSESESISTDLKLQLEKLLLEKKKEHESNTSHDEMLNLKEEKDMLSKDFERLMTEHSSCLRLQEELQEKLTDAYNEKNDLLETVKKLEEEAKVLLSRQTECEELQLQIENLQQKNEEAVTLLHQKSELLKDLEEKLGQAKVHSSEVFCAVQSSGEEINKLHDMCKSEQAKNLSLQKEIEDQEQLKARLKQTIEELTEKLQDSIKCKDNTDNERENLQQQVQSLHMCKNDLETECRKCQDEVLNIRKEKEILSNDFDRLMSEHNECFTLKQELEELKMKFQLVAEDKEQVTKFLESEQHQIEAVKSQLIVLRETLSIDDAEQDIIHMLQSINEAMSLINEEKQNMILQRDEKSVEFERLQEEAESQSAELRAILNDYSKEKVLLKEELDETLRDKEALLNDLVEMKNALEKSNLENKDLITGLENLTADLETLKKEKVEMLLQFNQEGQMNLQSLMESKESDMKVLTLELNSVKDSLSKSKALELEQQSHISELEIKIANLEKRSKETEEKCNKIKAVAVKARKELDSCKKENHSIKEELQKTRSERNQFTSSMKDLVQSAEGYQNLVREYDRQVELLEVEKERSRNFENELAELVKRVQASTLEKEKLSLANEDLVAHMETMQTNNKLYESQILEMQRAKFAVDKELEAEKLIKEQKIKDHSLAVSQVQELQNQLQKEKKQLQKTVQELELVKRDVQKSTLMDMEMADYERLVKDLNQKISIKSSQLEDLEQELQTQKQKQEMLREEISSLQATVQQQEERSTKMKQLLVKTKKELADAKHAESDYLILQASLKGELEASLQQVEALKIQVAELTSEKHRVQEQLRALAEQQQRAASTYQQKLASLQEECAAAKAEQASVTSEFESYKVRVHNVLKQQKNKSTSQAEHEVYKQEREHLQNMLDQLKAKLQETQHNLQINTIELQSLQSEHDTLLERHNKLLQETVTKEAELREKLCSVQSEYTVLKTDHAQITSQLSAQNEVLRNSFSDQLRHLQDDHRKTVETLQQQLSKVETQLFQTKSENNVANISGSQQALKGLRERRPVDLPLLDVYSLAREEGEGMETTDTESVSSASTHIASFEQLLNSAELRNDPPQWQPELSKEELTQKLNTASKSVDHMSGLLRETEATNAMLMEQITLLKNEIRRLERNQEREKSVANLEYLKNVLLQFIFLKAGSERQRLLPVIDTMLQLSPEEKGKLHSIAHGEEDAGSRPAGWSSYLHSWSGLR</sequence>
<keyword evidence="3" id="KW-0597">Phosphoprotein</keyword>
<feature type="coiled-coil region" evidence="5">
    <location>
        <begin position="34"/>
        <end position="417"/>
    </location>
</feature>
<evidence type="ECO:0000313" key="9">
    <source>
        <dbReference type="Xenbase" id="XB-GENE-6079187"/>
    </source>
</evidence>
<dbReference type="Pfam" id="PF16704">
    <property type="entry name" value="Rab_bind"/>
    <property type="match status" value="1"/>
</dbReference>
<feature type="coiled-coil region" evidence="5">
    <location>
        <begin position="671"/>
        <end position="883"/>
    </location>
</feature>
<evidence type="ECO:0000256" key="5">
    <source>
        <dbReference type="SAM" id="Coils"/>
    </source>
</evidence>
<keyword evidence="2" id="KW-0963">Cytoplasm</keyword>
<dbReference type="GO" id="GO:0034499">
    <property type="term" value="P:late endosome to Golgi transport"/>
    <property type="evidence" value="ECO:0000318"/>
    <property type="project" value="GO_Central"/>
</dbReference>
<dbReference type="PANTHER" id="PTHR18902">
    <property type="entry name" value="NUCLEAR MITOTIC APPARATUS PROTEIN 1-RELATED"/>
    <property type="match status" value="1"/>
</dbReference>
<dbReference type="OrthoDB" id="1926336at2759"/>
<dbReference type="PROSITE" id="PS50913">
    <property type="entry name" value="GRIP"/>
    <property type="match status" value="1"/>
</dbReference>
<gene>
    <name evidence="8 9" type="primary">gcc2.S</name>
</gene>
<feature type="coiled-coil region" evidence="5">
    <location>
        <begin position="1759"/>
        <end position="1793"/>
    </location>
</feature>
<feature type="coiled-coil region" evidence="5">
    <location>
        <begin position="588"/>
        <end position="615"/>
    </location>
</feature>
<dbReference type="PaxDb" id="8355-A0A1L8H8N7"/>
<feature type="coiled-coil region" evidence="5">
    <location>
        <begin position="1524"/>
        <end position="1590"/>
    </location>
</feature>
<dbReference type="Bgee" id="495217">
    <property type="expression patterns" value="Expressed in egg cell and 17 other cell types or tissues"/>
</dbReference>
<dbReference type="Proteomes" id="UP000186698">
    <property type="component" value="Chromosome 2S"/>
</dbReference>
<dbReference type="SMART" id="SM00755">
    <property type="entry name" value="Grip"/>
    <property type="match status" value="1"/>
</dbReference>
<evidence type="ECO:0000256" key="1">
    <source>
        <dbReference type="ARBA" id="ARBA00004496"/>
    </source>
</evidence>
<dbReference type="CTD" id="495217"/>
<evidence type="ECO:0000256" key="2">
    <source>
        <dbReference type="ARBA" id="ARBA00022490"/>
    </source>
</evidence>
<dbReference type="InterPro" id="IPR000237">
    <property type="entry name" value="GRIP_dom"/>
</dbReference>
<dbReference type="OMA" id="TEANHFE"/>
<dbReference type="Pfam" id="PF01465">
    <property type="entry name" value="GRIP"/>
    <property type="match status" value="1"/>
</dbReference>
<keyword evidence="4 5" id="KW-0175">Coiled coil</keyword>
<dbReference type="Gene3D" id="1.10.287.1490">
    <property type="match status" value="1"/>
</dbReference>
<evidence type="ECO:0000256" key="4">
    <source>
        <dbReference type="ARBA" id="ARBA00023054"/>
    </source>
</evidence>
<dbReference type="GeneID" id="495217"/>
<evidence type="ECO:0000313" key="8">
    <source>
        <dbReference type="RefSeq" id="XP_018105239.1"/>
    </source>
</evidence>
<dbReference type="InterPro" id="IPR032023">
    <property type="entry name" value="GCC2_Rab_bind"/>
</dbReference>
<dbReference type="STRING" id="8355.A0A1L8H8N7"/>